<reference evidence="1 2" key="1">
    <citation type="submission" date="2018-08" db="EMBL/GenBank/DDBJ databases">
        <title>Achromobacter xylosoxidans Genome sequencing and assembly.</title>
        <authorList>
            <person name="Wang R."/>
            <person name="Rensing C."/>
            <person name="Li Y."/>
        </authorList>
    </citation>
    <scope>NUCLEOTIDE SEQUENCE [LARGE SCALE GENOMIC DNA]</scope>
    <source>
        <strain evidence="1 2">GD003A</strain>
    </source>
</reference>
<sequence length="189" mass="20363">MTTLPAGWKPRLSCPFCGSTCLFTVPDEHGSGGQWVPPIHVGCNDCQAEQVADTEDEAVERWNRRSSPASVAPGDAQAVAWMDPETLDVISAERKASWLSNYGIGGANKAARYTRALGDFRPAPAAGDARDAERLDWLQQHDGRFFNKDRISSIVGVGFLVAGDPQGVRHQTVRSAIDAARAASQQQEG</sequence>
<organism evidence="1 2">
    <name type="scientific">Alcaligenes xylosoxydans xylosoxydans</name>
    <name type="common">Achromobacter xylosoxidans</name>
    <dbReference type="NCBI Taxonomy" id="85698"/>
    <lineage>
        <taxon>Bacteria</taxon>
        <taxon>Pseudomonadati</taxon>
        <taxon>Pseudomonadota</taxon>
        <taxon>Betaproteobacteria</taxon>
        <taxon>Burkholderiales</taxon>
        <taxon>Alcaligenaceae</taxon>
        <taxon>Achromobacter</taxon>
    </lineage>
</organism>
<name>A0A424W551_ALCXX</name>
<dbReference type="Proteomes" id="UP000285324">
    <property type="component" value="Unassembled WGS sequence"/>
</dbReference>
<evidence type="ECO:0000313" key="1">
    <source>
        <dbReference type="EMBL" id="RPJ88442.1"/>
    </source>
</evidence>
<evidence type="ECO:0000313" key="2">
    <source>
        <dbReference type="Proteomes" id="UP000285324"/>
    </source>
</evidence>
<dbReference type="EMBL" id="QVXO01000065">
    <property type="protein sequence ID" value="RPJ88442.1"/>
    <property type="molecule type" value="Genomic_DNA"/>
</dbReference>
<comment type="caution">
    <text evidence="1">The sequence shown here is derived from an EMBL/GenBank/DDBJ whole genome shotgun (WGS) entry which is preliminary data.</text>
</comment>
<evidence type="ECO:0008006" key="3">
    <source>
        <dbReference type="Google" id="ProtNLM"/>
    </source>
</evidence>
<dbReference type="AlphaFoldDB" id="A0A424W551"/>
<proteinExistence type="predicted"/>
<gene>
    <name evidence="1" type="ORF">DY367_27945</name>
</gene>
<dbReference type="OrthoDB" id="7219996at2"/>
<accession>A0A424W551</accession>
<dbReference type="RefSeq" id="WP_118934460.1">
    <property type="nucleotide sequence ID" value="NZ_CP061008.1"/>
</dbReference>
<dbReference type="Pfam" id="PF14354">
    <property type="entry name" value="Lar_restr_allev"/>
    <property type="match status" value="1"/>
</dbReference>
<protein>
    <recommendedName>
        <fullName evidence="3">Restriction alleviation protein, Lar family</fullName>
    </recommendedName>
</protein>